<protein>
    <submittedName>
        <fullName evidence="2">DUF4856 domain-containing protein</fullName>
    </submittedName>
</protein>
<proteinExistence type="predicted"/>
<dbReference type="RefSeq" id="WP_147134056.1">
    <property type="nucleotide sequence ID" value="NZ_VOSC01000019.1"/>
</dbReference>
<keyword evidence="3" id="KW-1185">Reference proteome</keyword>
<dbReference type="PROSITE" id="PS51257">
    <property type="entry name" value="PROKAR_LIPOPROTEIN"/>
    <property type="match status" value="1"/>
</dbReference>
<dbReference type="AlphaFoldDB" id="A0A5C7ATI8"/>
<evidence type="ECO:0000313" key="3">
    <source>
        <dbReference type="Proteomes" id="UP000321790"/>
    </source>
</evidence>
<evidence type="ECO:0000256" key="1">
    <source>
        <dbReference type="SAM" id="SignalP"/>
    </source>
</evidence>
<dbReference type="EMBL" id="VOSC01000019">
    <property type="protein sequence ID" value="TXE11988.1"/>
    <property type="molecule type" value="Genomic_DNA"/>
</dbReference>
<comment type="caution">
    <text evidence="2">The sequence shown here is derived from an EMBL/GenBank/DDBJ whole genome shotgun (WGS) entry which is preliminary data.</text>
</comment>
<dbReference type="InterPro" id="IPR032331">
    <property type="entry name" value="DUF4856"/>
</dbReference>
<name>A0A5C7ATI8_9FLAO</name>
<feature type="signal peptide" evidence="1">
    <location>
        <begin position="1"/>
        <end position="19"/>
    </location>
</feature>
<dbReference type="OrthoDB" id="5498726at2"/>
<reference evidence="3" key="1">
    <citation type="submission" date="2019-08" db="EMBL/GenBank/DDBJ databases">
        <title>Seonamhaeicola sediminis sp. nov., isolated from marine sediment.</title>
        <authorList>
            <person name="Cao W.R."/>
        </authorList>
    </citation>
    <scope>NUCLEOTIDE SEQUENCE [LARGE SCALE GENOMIC DNA]</scope>
    <source>
        <strain evidence="3">Gy8</strain>
    </source>
</reference>
<keyword evidence="1" id="KW-0732">Signal</keyword>
<accession>A0A5C7ATI8</accession>
<sequence>MKKLALSLLAIAVLFQSCSDDDNDGAQRVISQTTGINITDLTVPTSYTFTRDGKTTVSFSGQTTRLKQVAAIGSDLNATTSTLTELENNFKNGEGFDDASLNGTGKKIRNKVANSLGLFSVGVTNNADALKADFDAYIANFIAEVQTPVSNSVQATKGNAGIADGNRNVNGDGLEYNQAFYKSLIGALVFDQAANHYFNRLDEDDFDGTNSFRTANDAGEVAEGKDYTTMEHHFDEAYGYVYGLSADDDILMQKYINRVEGDSDFTGTAQTIIDAFIIGRAAVAQKKYDIRDEAITVIRKELAKVIGIRAVYYLQQGKAKLTDRPTAFHDLSEGYGFVYSLQFLSLDGVTPLFTQTEVQGFIDDLVAGDGFWDVTETKLDEISAAIAAKFNFTVAQAGA</sequence>
<dbReference type="Proteomes" id="UP000321790">
    <property type="component" value="Unassembled WGS sequence"/>
</dbReference>
<dbReference type="Pfam" id="PF16148">
    <property type="entry name" value="DUF4856"/>
    <property type="match status" value="1"/>
</dbReference>
<feature type="chain" id="PRO_5022810300" evidence="1">
    <location>
        <begin position="20"/>
        <end position="399"/>
    </location>
</feature>
<organism evidence="2 3">
    <name type="scientific">Seonamhaeicola algicola</name>
    <dbReference type="NCBI Taxonomy" id="1719036"/>
    <lineage>
        <taxon>Bacteria</taxon>
        <taxon>Pseudomonadati</taxon>
        <taxon>Bacteroidota</taxon>
        <taxon>Flavobacteriia</taxon>
        <taxon>Flavobacteriales</taxon>
        <taxon>Flavobacteriaceae</taxon>
    </lineage>
</organism>
<gene>
    <name evidence="2" type="ORF">FUA26_07965</name>
</gene>
<evidence type="ECO:0000313" key="2">
    <source>
        <dbReference type="EMBL" id="TXE11988.1"/>
    </source>
</evidence>